<comment type="subunit">
    <text evidence="8">Component of the oligosaccharyltransferase (OST) complex.</text>
</comment>
<evidence type="ECO:0000256" key="2">
    <source>
        <dbReference type="ARBA" id="ARBA00004922"/>
    </source>
</evidence>
<dbReference type="EMBL" id="KL446955">
    <property type="protein sequence ID" value="KEG00638.1"/>
    <property type="molecule type" value="Genomic_DNA"/>
</dbReference>
<evidence type="ECO:0000256" key="4">
    <source>
        <dbReference type="ARBA" id="ARBA00022692"/>
    </source>
</evidence>
<evidence type="ECO:0000256" key="6">
    <source>
        <dbReference type="ARBA" id="ARBA00022989"/>
    </source>
</evidence>
<protein>
    <recommendedName>
        <fullName evidence="8">Dolichyl-diphosphooligosaccharide--protein glycosyltransferase subunit OST2</fullName>
        <shortName evidence="8">Oligosaccharyl transferase subunit OST2</shortName>
    </recommendedName>
</protein>
<name>A0A081IAD0_PLAVN</name>
<evidence type="ECO:0000256" key="5">
    <source>
        <dbReference type="ARBA" id="ARBA00022824"/>
    </source>
</evidence>
<accession>A0A081IAD0</accession>
<evidence type="ECO:0000313" key="10">
    <source>
        <dbReference type="Proteomes" id="UP000030681"/>
    </source>
</evidence>
<dbReference type="GO" id="GO:0006487">
    <property type="term" value="P:protein N-linked glycosylation"/>
    <property type="evidence" value="ECO:0007669"/>
    <property type="project" value="TreeGrafter"/>
</dbReference>
<comment type="pathway">
    <text evidence="2 8">Protein modification; protein glycosylation.</text>
</comment>
<comment type="similarity">
    <text evidence="3 8">Belongs to the DAD/OST2 family.</text>
</comment>
<comment type="subcellular location">
    <subcellularLocation>
        <location evidence="1 8">Endoplasmic reticulum membrane</location>
        <topology evidence="1 8">Multi-pass membrane protein</topology>
    </subcellularLocation>
</comment>
<sequence length="253" mass="30070">MNGNVNNFYNKYMNITLKKIKFIDIYIIFNLFNIILLSIYAFIFSLFKEKIAHGTIFTAIGNVTLLIALRVQITNKTLFSLKQEKIIFDFVLCSLILYIGYILNLNKGGNHNFIILNRKYADKKQRVANPHVFRNYMKRLRNATVEIDIENRKDLTKIEIIKMFLKGVRECKNVEIMKEKAKGHVPPTTKRKLMKQKRMVNLRNHIKNDRIKKQEYVNPNQNILNFPKNQIKNINAAVLYFKHYFEKYENNEN</sequence>
<dbReference type="Pfam" id="PF02109">
    <property type="entry name" value="DAD"/>
    <property type="match status" value="1"/>
</dbReference>
<evidence type="ECO:0000256" key="3">
    <source>
        <dbReference type="ARBA" id="ARBA00009386"/>
    </source>
</evidence>
<evidence type="ECO:0000256" key="8">
    <source>
        <dbReference type="RuleBase" id="RU361136"/>
    </source>
</evidence>
<dbReference type="AlphaFoldDB" id="A0A081IAD0"/>
<evidence type="ECO:0000256" key="7">
    <source>
        <dbReference type="ARBA" id="ARBA00023136"/>
    </source>
</evidence>
<dbReference type="PANTHER" id="PTHR10705:SF0">
    <property type="entry name" value="DOLICHYL-DIPHOSPHOOLIGOSACCHARIDE--PROTEIN GLYCOSYLTRANSFERASE SUBUNIT DAD1"/>
    <property type="match status" value="1"/>
</dbReference>
<dbReference type="InterPro" id="IPR003038">
    <property type="entry name" value="DAD/Ost2"/>
</dbReference>
<keyword evidence="4 8" id="KW-0812">Transmembrane</keyword>
<evidence type="ECO:0000313" key="9">
    <source>
        <dbReference type="EMBL" id="KEG00638.1"/>
    </source>
</evidence>
<proteinExistence type="inferred from homology"/>
<keyword evidence="7 8" id="KW-0472">Membrane</keyword>
<keyword evidence="6 8" id="KW-1133">Transmembrane helix</keyword>
<organism evidence="9 10">
    <name type="scientific">Plasmodium vinckei vinckei</name>
    <dbReference type="NCBI Taxonomy" id="54757"/>
    <lineage>
        <taxon>Eukaryota</taxon>
        <taxon>Sar</taxon>
        <taxon>Alveolata</taxon>
        <taxon>Apicomplexa</taxon>
        <taxon>Aconoidasida</taxon>
        <taxon>Haemosporida</taxon>
        <taxon>Plasmodiidae</taxon>
        <taxon>Plasmodium</taxon>
        <taxon>Plasmodium (Vinckeia)</taxon>
    </lineage>
</organism>
<gene>
    <name evidence="9" type="ORF">YYE_04469</name>
</gene>
<feature type="transmembrane region" description="Helical" evidence="8">
    <location>
        <begin position="85"/>
        <end position="103"/>
    </location>
</feature>
<comment type="function">
    <text evidence="8">Subunit of the oligosaccharyl transferase (OST) complex that catalyzes the initial transfer of a defined glycan (Glc(3)Man(9)GlcNAc(2) in eukaryotes) from the lipid carrier dolichol-pyrophosphate to an asparagine residue within an Asn-X-Ser/Thr consensus motif in nascent polypeptide chains, the first step in protein N-glycosylation. N-glycosylation occurs cotranslationally and the complex associates with the Sec61 complex at the channel-forming translocon complex that mediates protein translocation across the endoplasmic reticulum (ER). All subunits are required for a maximal enzyme activity.</text>
</comment>
<reference evidence="9 10" key="1">
    <citation type="submission" date="2013-02" db="EMBL/GenBank/DDBJ databases">
        <title>The Genome Sequence of Plasmodium vinckei vinckei.</title>
        <authorList>
            <consortium name="The Broad Institute Genome Sequencing Platform"/>
            <consortium name="The Broad Institute Genome Sequencing Center for Infectious Disease"/>
            <person name="Neafsey D."/>
            <person name="Cheeseman I."/>
            <person name="Volkman S."/>
            <person name="Adams J."/>
            <person name="Walker B."/>
            <person name="Young S.K."/>
            <person name="Zeng Q."/>
            <person name="Gargeya S."/>
            <person name="Fitzgerald M."/>
            <person name="Haas B."/>
            <person name="Abouelleil A."/>
            <person name="Alvarado L."/>
            <person name="Arachchi H.M."/>
            <person name="Berlin A.M."/>
            <person name="Chapman S.B."/>
            <person name="Dewar J."/>
            <person name="Goldberg J."/>
            <person name="Griggs A."/>
            <person name="Gujja S."/>
            <person name="Hansen M."/>
            <person name="Howarth C."/>
            <person name="Imamovic A."/>
            <person name="Larimer J."/>
            <person name="McCowan C."/>
            <person name="Murphy C."/>
            <person name="Neiman D."/>
            <person name="Pearson M."/>
            <person name="Priest M."/>
            <person name="Roberts A."/>
            <person name="Saif S."/>
            <person name="Shea T."/>
            <person name="Sisk P."/>
            <person name="Sykes S."/>
            <person name="Wortman J."/>
            <person name="Nusbaum C."/>
            <person name="Birren B."/>
        </authorList>
    </citation>
    <scope>NUCLEOTIDE SEQUENCE [LARGE SCALE GENOMIC DNA]</scope>
    <source>
        <strain evidence="10">vinckei</strain>
    </source>
</reference>
<dbReference type="UniPathway" id="UPA00378"/>
<dbReference type="PANTHER" id="PTHR10705">
    <property type="entry name" value="DOLICHYL-DIPHOSPHOOLIGOSACCHARIDE--PROTEIN GLYCOSYLTRANSFERASE SUBUNIT DAD1"/>
    <property type="match status" value="1"/>
</dbReference>
<keyword evidence="5 8" id="KW-0256">Endoplasmic reticulum</keyword>
<dbReference type="Proteomes" id="UP000030681">
    <property type="component" value="Unassembled WGS sequence"/>
</dbReference>
<feature type="transmembrane region" description="Helical" evidence="8">
    <location>
        <begin position="51"/>
        <end position="73"/>
    </location>
</feature>
<feature type="transmembrane region" description="Helical" evidence="8">
    <location>
        <begin position="23"/>
        <end position="45"/>
    </location>
</feature>
<evidence type="ECO:0000256" key="1">
    <source>
        <dbReference type="ARBA" id="ARBA00004477"/>
    </source>
</evidence>
<dbReference type="GO" id="GO:0008250">
    <property type="term" value="C:oligosaccharyltransferase complex"/>
    <property type="evidence" value="ECO:0007669"/>
    <property type="project" value="InterPro"/>
</dbReference>